<dbReference type="PANTHER" id="PTHR30547:SF0">
    <property type="entry name" value="BLR8175 PROTEIN"/>
    <property type="match status" value="1"/>
</dbReference>
<dbReference type="Pfam" id="PF17761">
    <property type="entry name" value="DUF1016_N"/>
    <property type="match status" value="1"/>
</dbReference>
<organism evidence="3 4">
    <name type="scientific">Meiothermus hypogaeus</name>
    <dbReference type="NCBI Taxonomy" id="884155"/>
    <lineage>
        <taxon>Bacteria</taxon>
        <taxon>Thermotogati</taxon>
        <taxon>Deinococcota</taxon>
        <taxon>Deinococci</taxon>
        <taxon>Thermales</taxon>
        <taxon>Thermaceae</taxon>
        <taxon>Meiothermus</taxon>
    </lineage>
</organism>
<proteinExistence type="predicted"/>
<dbReference type="InterPro" id="IPR041527">
    <property type="entry name" value="YhcG_N"/>
</dbReference>
<dbReference type="InterPro" id="IPR011856">
    <property type="entry name" value="tRNA_endonuc-like_dom_sf"/>
</dbReference>
<evidence type="ECO:0000313" key="3">
    <source>
        <dbReference type="EMBL" id="RIH75233.1"/>
    </source>
</evidence>
<evidence type="ECO:0008006" key="5">
    <source>
        <dbReference type="Google" id="ProtNLM"/>
    </source>
</evidence>
<comment type="caution">
    <text evidence="3">The sequence shown here is derived from an EMBL/GenBank/DDBJ whole genome shotgun (WGS) entry which is preliminary data.</text>
</comment>
<feature type="domain" description="YhcG PDDEXK nuclease" evidence="1">
    <location>
        <begin position="205"/>
        <end position="359"/>
    </location>
</feature>
<dbReference type="Gene3D" id="3.40.1350.10">
    <property type="match status" value="1"/>
</dbReference>
<dbReference type="Proteomes" id="UP000265443">
    <property type="component" value="Unassembled WGS sequence"/>
</dbReference>
<dbReference type="InterPro" id="IPR053148">
    <property type="entry name" value="PD-DEXK-like_domain"/>
</dbReference>
<keyword evidence="4" id="KW-1185">Reference proteome</keyword>
<dbReference type="InterPro" id="IPR009362">
    <property type="entry name" value="YhcG_C"/>
</dbReference>
<reference evidence="3 4" key="1">
    <citation type="submission" date="2018-08" db="EMBL/GenBank/DDBJ databases">
        <title>Meiothermus hypogaeus DSM 23238 genome sequencing project.</title>
        <authorList>
            <person name="Da Costa M.S."/>
            <person name="Albuquerque L."/>
            <person name="Raposo P."/>
            <person name="Froufe H.J.C."/>
            <person name="Barroso C.S."/>
            <person name="Egas C."/>
        </authorList>
    </citation>
    <scope>NUCLEOTIDE SEQUENCE [LARGE SCALE GENOMIC DNA]</scope>
    <source>
        <strain evidence="3 4">DSM 23238</strain>
    </source>
</reference>
<feature type="domain" description="YhcG N-terminal" evidence="2">
    <location>
        <begin position="48"/>
        <end position="184"/>
    </location>
</feature>
<evidence type="ECO:0000313" key="4">
    <source>
        <dbReference type="Proteomes" id="UP000265443"/>
    </source>
</evidence>
<sequence>MEEVPLCERLSFPLRVASPWRGEMRSIHERSSVSELLPQDYPAFLQSLKERIRQAQTRAALAVSRELMGLYWQIGHDLEAAVRQGRWGEKVVERVAGDLKREFPGVEGFSKRNLERMRAFYQAYPDEGQFAAQPVSQLPWGHNLVLLQKLKDPAQRLWYAEQALLNGWSRAILEMQVESGLYHRQGRALTNFAQTLPPPGSDLAQQVLKDPYNFDFLTLHKEANERHLERALLEHLQRFMLELGVGFAFVGSQYPLEVDGQDYYLDLLFYHLKLRCYVVIDLKMTEFKPEYAGKMNFYLSAVDDLLRHPTDGPTLGLILCKSKRRLTVEYALRDLSKPLGVSSFQLAEALPKELEAALPSVEQLEAELRSDDEQSDN</sequence>
<name>A0ABX9MIE3_9DEIN</name>
<accession>A0ABX9MIE3</accession>
<evidence type="ECO:0000259" key="2">
    <source>
        <dbReference type="Pfam" id="PF17761"/>
    </source>
</evidence>
<dbReference type="Pfam" id="PF06250">
    <property type="entry name" value="YhcG_C"/>
    <property type="match status" value="1"/>
</dbReference>
<evidence type="ECO:0000259" key="1">
    <source>
        <dbReference type="Pfam" id="PF06250"/>
    </source>
</evidence>
<dbReference type="PANTHER" id="PTHR30547">
    <property type="entry name" value="UNCHARACTERIZED PROTEIN YHCG-RELATED"/>
    <property type="match status" value="1"/>
</dbReference>
<dbReference type="EMBL" id="QWKY01000083">
    <property type="protein sequence ID" value="RIH75233.1"/>
    <property type="molecule type" value="Genomic_DNA"/>
</dbReference>
<protein>
    <recommendedName>
        <fullName evidence="5">Nuclease YhcG</fullName>
    </recommendedName>
</protein>
<gene>
    <name evidence="3" type="ORF">Mhypo_02997</name>
</gene>